<sequence>MLSLISFSAFCISFPSLYFILSFSSLHLYRTMGCFPIDFFSCSLPSLGGEIVSLALGWRKNLEFLHTPGSHRRIGHAAPVRNTLLVHQPSHCIFSGVQSI</sequence>
<keyword evidence="1" id="KW-0812">Transmembrane</keyword>
<feature type="transmembrane region" description="Helical" evidence="1">
    <location>
        <begin position="6"/>
        <end position="29"/>
    </location>
</feature>
<dbReference type="EMBL" id="KZ819190">
    <property type="protein sequence ID" value="PWZ01670.1"/>
    <property type="molecule type" value="Genomic_DNA"/>
</dbReference>
<keyword evidence="3" id="KW-1185">Reference proteome</keyword>
<evidence type="ECO:0000313" key="2">
    <source>
        <dbReference type="EMBL" id="PWZ01670.1"/>
    </source>
</evidence>
<accession>A0A317XUZ1</accession>
<dbReference type="Proteomes" id="UP000246740">
    <property type="component" value="Unassembled WGS sequence"/>
</dbReference>
<gene>
    <name evidence="2" type="ORF">BCV70DRAFT_78575</name>
</gene>
<protein>
    <submittedName>
        <fullName evidence="2">Uncharacterized protein</fullName>
    </submittedName>
</protein>
<proteinExistence type="predicted"/>
<evidence type="ECO:0000256" key="1">
    <source>
        <dbReference type="SAM" id="Phobius"/>
    </source>
</evidence>
<name>A0A317XUZ1_9BASI</name>
<organism evidence="2 3">
    <name type="scientific">Testicularia cyperi</name>
    <dbReference type="NCBI Taxonomy" id="1882483"/>
    <lineage>
        <taxon>Eukaryota</taxon>
        <taxon>Fungi</taxon>
        <taxon>Dikarya</taxon>
        <taxon>Basidiomycota</taxon>
        <taxon>Ustilaginomycotina</taxon>
        <taxon>Ustilaginomycetes</taxon>
        <taxon>Ustilaginales</taxon>
        <taxon>Anthracoideaceae</taxon>
        <taxon>Testicularia</taxon>
    </lineage>
</organism>
<dbReference type="AlphaFoldDB" id="A0A317XUZ1"/>
<dbReference type="InParanoid" id="A0A317XUZ1"/>
<evidence type="ECO:0000313" key="3">
    <source>
        <dbReference type="Proteomes" id="UP000246740"/>
    </source>
</evidence>
<keyword evidence="1" id="KW-1133">Transmembrane helix</keyword>
<reference evidence="2 3" key="1">
    <citation type="journal article" date="2018" name="Mol. Biol. Evol.">
        <title>Broad Genomic Sampling Reveals a Smut Pathogenic Ancestry of the Fungal Clade Ustilaginomycotina.</title>
        <authorList>
            <person name="Kijpornyongpan T."/>
            <person name="Mondo S.J."/>
            <person name="Barry K."/>
            <person name="Sandor L."/>
            <person name="Lee J."/>
            <person name="Lipzen A."/>
            <person name="Pangilinan J."/>
            <person name="LaButti K."/>
            <person name="Hainaut M."/>
            <person name="Henrissat B."/>
            <person name="Grigoriev I.V."/>
            <person name="Spatafora J.W."/>
            <person name="Aime M.C."/>
        </authorList>
    </citation>
    <scope>NUCLEOTIDE SEQUENCE [LARGE SCALE GENOMIC DNA]</scope>
    <source>
        <strain evidence="2 3">MCA 3645</strain>
    </source>
</reference>
<keyword evidence="1" id="KW-0472">Membrane</keyword>